<feature type="transmembrane region" description="Helical" evidence="11">
    <location>
        <begin position="193"/>
        <end position="214"/>
    </location>
</feature>
<dbReference type="SMART" id="SM01021">
    <property type="entry name" value="Bac_rhodopsin"/>
    <property type="match status" value="1"/>
</dbReference>
<dbReference type="RefSeq" id="WP_159762596.1">
    <property type="nucleotide sequence ID" value="NZ_WUUT01000001.1"/>
</dbReference>
<dbReference type="OrthoDB" id="186433at2157"/>
<dbReference type="SUPFAM" id="SSF81321">
    <property type="entry name" value="Family A G protein-coupled receptor-like"/>
    <property type="match status" value="1"/>
</dbReference>
<dbReference type="EMBL" id="WUUT01000001">
    <property type="protein sequence ID" value="MXR50469.1"/>
    <property type="molecule type" value="Genomic_DNA"/>
</dbReference>
<evidence type="ECO:0000313" key="13">
    <source>
        <dbReference type="Proteomes" id="UP000466535"/>
    </source>
</evidence>
<evidence type="ECO:0000256" key="6">
    <source>
        <dbReference type="ARBA" id="ARBA00022925"/>
    </source>
</evidence>
<dbReference type="PANTHER" id="PTHR28286:SF2">
    <property type="entry name" value="BACTERIORHODOPSIN _OPSIN, NOPA (EUROFUNG)"/>
    <property type="match status" value="1"/>
</dbReference>
<feature type="transmembrane region" description="Helical" evidence="11">
    <location>
        <begin position="36"/>
        <end position="57"/>
    </location>
</feature>
<keyword evidence="7 11" id="KW-1133">Transmembrane helix</keyword>
<feature type="transmembrane region" description="Helical" evidence="11">
    <location>
        <begin position="122"/>
        <end position="142"/>
    </location>
</feature>
<keyword evidence="13" id="KW-1185">Reference proteome</keyword>
<dbReference type="AlphaFoldDB" id="A0A6B0TBA9"/>
<comment type="similarity">
    <text evidence="2">Belongs to the archaeal/bacterial/fungal opsin family.</text>
</comment>
<comment type="subcellular location">
    <subcellularLocation>
        <location evidence="1">Membrane</location>
        <topology evidence="1">Multi-pass membrane protein</topology>
    </subcellularLocation>
</comment>
<evidence type="ECO:0000256" key="3">
    <source>
        <dbReference type="ARBA" id="ARBA00022543"/>
    </source>
</evidence>
<dbReference type="Proteomes" id="UP000466535">
    <property type="component" value="Unassembled WGS sequence"/>
</dbReference>
<dbReference type="PRINTS" id="PR00251">
    <property type="entry name" value="BACTRLOPSIN"/>
</dbReference>
<dbReference type="Gene3D" id="1.20.1070.10">
    <property type="entry name" value="Rhodopsin 7-helix transmembrane proteins"/>
    <property type="match status" value="1"/>
</dbReference>
<dbReference type="GO" id="GO:0009881">
    <property type="term" value="F:photoreceptor activity"/>
    <property type="evidence" value="ECO:0007669"/>
    <property type="project" value="UniProtKB-KW"/>
</dbReference>
<keyword evidence="9 11" id="KW-0472">Membrane</keyword>
<evidence type="ECO:0000256" key="7">
    <source>
        <dbReference type="ARBA" id="ARBA00022989"/>
    </source>
</evidence>
<evidence type="ECO:0000256" key="5">
    <source>
        <dbReference type="ARBA" id="ARBA00022692"/>
    </source>
</evidence>
<accession>A0A6B0TBA9</accession>
<dbReference type="InterPro" id="IPR001425">
    <property type="entry name" value="Arc/bac/fun_rhodopsins"/>
</dbReference>
<evidence type="ECO:0000256" key="8">
    <source>
        <dbReference type="ARBA" id="ARBA00022991"/>
    </source>
</evidence>
<name>A0A6B0TBA9_9EURY</name>
<evidence type="ECO:0000256" key="9">
    <source>
        <dbReference type="ARBA" id="ARBA00023136"/>
    </source>
</evidence>
<dbReference type="PANTHER" id="PTHR28286">
    <property type="match status" value="1"/>
</dbReference>
<keyword evidence="4" id="KW-0716">Sensory transduction</keyword>
<evidence type="ECO:0000256" key="4">
    <source>
        <dbReference type="ARBA" id="ARBA00022606"/>
    </source>
</evidence>
<protein>
    <submittedName>
        <fullName evidence="12">Bacteriorhodopsin</fullName>
    </submittedName>
</protein>
<organism evidence="12 13">
    <name type="scientific">Halovenus carboxidivorans</name>
    <dbReference type="NCBI Taxonomy" id="2692199"/>
    <lineage>
        <taxon>Archaea</taxon>
        <taxon>Methanobacteriati</taxon>
        <taxon>Methanobacteriota</taxon>
        <taxon>Stenosarchaea group</taxon>
        <taxon>Halobacteria</taxon>
        <taxon>Halobacteriales</taxon>
        <taxon>Haloarculaceae</taxon>
        <taxon>Halovenus</taxon>
    </lineage>
</organism>
<evidence type="ECO:0000256" key="10">
    <source>
        <dbReference type="ARBA" id="ARBA00023170"/>
    </source>
</evidence>
<feature type="transmembrane region" description="Helical" evidence="11">
    <location>
        <begin position="6"/>
        <end position="27"/>
    </location>
</feature>
<comment type="caution">
    <text evidence="12">The sequence shown here is derived from an EMBL/GenBank/DDBJ whole genome shotgun (WGS) entry which is preliminary data.</text>
</comment>
<keyword evidence="8" id="KW-0157">Chromophore</keyword>
<keyword evidence="10" id="KW-0675">Receptor</keyword>
<dbReference type="Pfam" id="PF01036">
    <property type="entry name" value="Bac_rhodopsin"/>
    <property type="match status" value="1"/>
</dbReference>
<evidence type="ECO:0000256" key="2">
    <source>
        <dbReference type="ARBA" id="ARBA00008130"/>
    </source>
</evidence>
<keyword evidence="5 11" id="KW-0812">Transmembrane</keyword>
<sequence length="232" mass="24829">MVDAAVWFGIGASVFFTAAVLFVLFAVQNGSIRSPFYFLPPVIAAVAGTAYVGMYAVESGTVDVGVGLEALRFADWMVTTPLITYYLGRLAGVERATKLAAVLANVVMIALGYVFVTQSGTIQWIAFSASTICFVALVYLFAQTFSSALIGASRTSRSLFISLRDLTIATWAIYPVVYFLGPIGLGAVQAGDLSFLITTLDIAAKVGLMSIILFRQYTLNTFLSYDVPTASQ</sequence>
<keyword evidence="3" id="KW-0600">Photoreceptor protein</keyword>
<reference evidence="12 13" key="1">
    <citation type="submission" date="2019-12" db="EMBL/GenBank/DDBJ databases">
        <title>Isolation and characterization of three novel carbon monoxide-oxidizing members of Halobacteria from salione crusts and soils.</title>
        <authorList>
            <person name="Myers M.R."/>
            <person name="King G.M."/>
        </authorList>
    </citation>
    <scope>NUCLEOTIDE SEQUENCE [LARGE SCALE GENOMIC DNA]</scope>
    <source>
        <strain evidence="12 13">WSH3</strain>
    </source>
</reference>
<feature type="transmembrane region" description="Helical" evidence="11">
    <location>
        <begin position="99"/>
        <end position="116"/>
    </location>
</feature>
<gene>
    <name evidence="12" type="ORF">GRX03_02460</name>
</gene>
<feature type="transmembrane region" description="Helical" evidence="11">
    <location>
        <begin position="163"/>
        <end position="181"/>
    </location>
</feature>
<proteinExistence type="inferred from homology"/>
<evidence type="ECO:0000256" key="1">
    <source>
        <dbReference type="ARBA" id="ARBA00004141"/>
    </source>
</evidence>
<dbReference type="GO" id="GO:0007602">
    <property type="term" value="P:phototransduction"/>
    <property type="evidence" value="ECO:0007669"/>
    <property type="project" value="UniProtKB-KW"/>
</dbReference>
<keyword evidence="6" id="KW-0681">Retinal protein</keyword>
<dbReference type="GO" id="GO:0016020">
    <property type="term" value="C:membrane"/>
    <property type="evidence" value="ECO:0007669"/>
    <property type="project" value="UniProtKB-SubCell"/>
</dbReference>
<evidence type="ECO:0000256" key="11">
    <source>
        <dbReference type="SAM" id="Phobius"/>
    </source>
</evidence>
<evidence type="ECO:0000313" key="12">
    <source>
        <dbReference type="EMBL" id="MXR50469.1"/>
    </source>
</evidence>